<dbReference type="SUPFAM" id="SSF53383">
    <property type="entry name" value="PLP-dependent transferases"/>
    <property type="match status" value="1"/>
</dbReference>
<dbReference type="NCBIfam" id="TIGR00474">
    <property type="entry name" value="selA"/>
    <property type="match status" value="1"/>
</dbReference>
<dbReference type="Pfam" id="PF03841">
    <property type="entry name" value="SelA"/>
    <property type="match status" value="1"/>
</dbReference>
<dbReference type="Gene3D" id="3.90.1150.180">
    <property type="match status" value="1"/>
</dbReference>
<comment type="function">
    <text evidence="8">Converts seryl-tRNA(Sec) to selenocysteinyl-tRNA(Sec) required for selenoprotein biosynthesis.</text>
</comment>
<dbReference type="STRING" id="880072.Desac_0920"/>
<keyword evidence="12" id="KW-1185">Reference proteome</keyword>
<comment type="cofactor">
    <cofactor evidence="1 8 9">
        <name>pyridoxal 5'-phosphate</name>
        <dbReference type="ChEBI" id="CHEBI:597326"/>
    </cofactor>
</comment>
<dbReference type="InterPro" id="IPR015424">
    <property type="entry name" value="PyrdxlP-dep_Trfase"/>
</dbReference>
<dbReference type="PANTHER" id="PTHR32328:SF0">
    <property type="entry name" value="L-SERYL-TRNA(SEC) SELENIUM TRANSFERASE"/>
    <property type="match status" value="1"/>
</dbReference>
<comment type="subcellular location">
    <subcellularLocation>
        <location evidence="8">Cytoplasm</location>
    </subcellularLocation>
</comment>
<organism evidence="11 12">
    <name type="scientific">Desulfobacca acetoxidans (strain ATCC 700848 / DSM 11109 / ASRB2)</name>
    <dbReference type="NCBI Taxonomy" id="880072"/>
    <lineage>
        <taxon>Bacteria</taxon>
        <taxon>Pseudomonadati</taxon>
        <taxon>Thermodesulfobacteriota</taxon>
        <taxon>Desulfobaccia</taxon>
        <taxon>Desulfobaccales</taxon>
        <taxon>Desulfobaccaceae</taxon>
        <taxon>Desulfobacca</taxon>
    </lineage>
</organism>
<evidence type="ECO:0000256" key="6">
    <source>
        <dbReference type="ARBA" id="ARBA00023266"/>
    </source>
</evidence>
<comment type="catalytic activity">
    <reaction evidence="8">
        <text>L-seryl-tRNA(Sec) + selenophosphate + H(+) = L-selenocysteinyl-tRNA(Sec) + phosphate</text>
        <dbReference type="Rhea" id="RHEA:22728"/>
        <dbReference type="Rhea" id="RHEA-COMP:9742"/>
        <dbReference type="Rhea" id="RHEA-COMP:9743"/>
        <dbReference type="ChEBI" id="CHEBI:15378"/>
        <dbReference type="ChEBI" id="CHEBI:16144"/>
        <dbReference type="ChEBI" id="CHEBI:43474"/>
        <dbReference type="ChEBI" id="CHEBI:78533"/>
        <dbReference type="ChEBI" id="CHEBI:78573"/>
        <dbReference type="EC" id="2.9.1.1"/>
    </reaction>
</comment>
<dbReference type="OrthoDB" id="9787096at2"/>
<evidence type="ECO:0000259" key="10">
    <source>
        <dbReference type="Pfam" id="PF12390"/>
    </source>
</evidence>
<dbReference type="Proteomes" id="UP000000483">
    <property type="component" value="Chromosome"/>
</dbReference>
<gene>
    <name evidence="8" type="primary">selA</name>
    <name evidence="11" type="ordered locus">Desac_0920</name>
</gene>
<evidence type="ECO:0000313" key="11">
    <source>
        <dbReference type="EMBL" id="AEB08791.1"/>
    </source>
</evidence>
<proteinExistence type="inferred from homology"/>
<dbReference type="eggNOG" id="COG1921">
    <property type="taxonomic scope" value="Bacteria"/>
</dbReference>
<dbReference type="InterPro" id="IPR025862">
    <property type="entry name" value="SelA_trans_N_dom"/>
</dbReference>
<feature type="modified residue" description="N6-(pyridoxal phosphate)lysine" evidence="8 9">
    <location>
        <position position="299"/>
    </location>
</feature>
<dbReference type="GO" id="GO:0005737">
    <property type="term" value="C:cytoplasm"/>
    <property type="evidence" value="ECO:0007669"/>
    <property type="project" value="UniProtKB-SubCell"/>
</dbReference>
<dbReference type="PANTHER" id="PTHR32328">
    <property type="entry name" value="L-SERYL-TRNA(SEC) SELENIUM TRANSFERASE"/>
    <property type="match status" value="1"/>
</dbReference>
<dbReference type="RefSeq" id="WP_013705904.1">
    <property type="nucleotide sequence ID" value="NC_015388.1"/>
</dbReference>
<evidence type="ECO:0000256" key="2">
    <source>
        <dbReference type="ARBA" id="ARBA00022490"/>
    </source>
</evidence>
<evidence type="ECO:0000256" key="4">
    <source>
        <dbReference type="ARBA" id="ARBA00022898"/>
    </source>
</evidence>
<reference evidence="12" key="2">
    <citation type="submission" date="2011-03" db="EMBL/GenBank/DDBJ databases">
        <title>The complete genome of Desulfobacca acetoxidans DSM 11109.</title>
        <authorList>
            <consortium name="US DOE Joint Genome Institute (JGI-PGF)"/>
            <person name="Lucas S."/>
            <person name="Copeland A."/>
            <person name="Lapidus A."/>
            <person name="Bruce D."/>
            <person name="Goodwin L."/>
            <person name="Pitluck S."/>
            <person name="Peters L."/>
            <person name="Kyrpides N."/>
            <person name="Mavromatis K."/>
            <person name="Ivanova N."/>
            <person name="Ovchinnikova G."/>
            <person name="Teshima H."/>
            <person name="Detter J.C."/>
            <person name="Han C."/>
            <person name="Land M."/>
            <person name="Hauser L."/>
            <person name="Markowitz V."/>
            <person name="Cheng J.-F."/>
            <person name="Hugenholtz P."/>
            <person name="Woyke T."/>
            <person name="Wu D."/>
            <person name="Spring S."/>
            <person name="Schueler E."/>
            <person name="Brambilla E."/>
            <person name="Klenk H.-P."/>
            <person name="Eisen J.A."/>
        </authorList>
    </citation>
    <scope>NUCLEOTIDE SEQUENCE [LARGE SCALE GENOMIC DNA]</scope>
    <source>
        <strain evidence="12">ATCC 700848 / DSM 11109 / ASRB2</strain>
    </source>
</reference>
<keyword evidence="6 8" id="KW-0711">Selenium</keyword>
<dbReference type="InterPro" id="IPR004534">
    <property type="entry name" value="SelA_trans"/>
</dbReference>
<evidence type="ECO:0000256" key="5">
    <source>
        <dbReference type="ARBA" id="ARBA00022917"/>
    </source>
</evidence>
<dbReference type="UniPathway" id="UPA00906">
    <property type="reaction ID" value="UER00896"/>
</dbReference>
<comment type="pathway">
    <text evidence="8">Aminoacyl-tRNA biosynthesis; selenocysteinyl-tRNA(Sec) biosynthesis; selenocysteinyl-tRNA(Sec) from L-seryl-tRNA(Sec) (bacterial route): step 1/1.</text>
</comment>
<dbReference type="EC" id="2.9.1.1" evidence="8"/>
<dbReference type="AlphaFoldDB" id="F2NH20"/>
<protein>
    <recommendedName>
        <fullName evidence="8">L-seryl-tRNA(Sec) selenium transferase</fullName>
        <ecNumber evidence="8">2.9.1.1</ecNumber>
    </recommendedName>
    <alternativeName>
        <fullName evidence="8">Selenocysteine synthase</fullName>
        <shortName evidence="8">Sec synthase</shortName>
    </alternativeName>
    <alternativeName>
        <fullName evidence="8">Selenocysteinyl-tRNA(Sec) synthase</fullName>
    </alternativeName>
</protein>
<evidence type="ECO:0000256" key="1">
    <source>
        <dbReference type="ARBA" id="ARBA00001933"/>
    </source>
</evidence>
<evidence type="ECO:0000313" key="12">
    <source>
        <dbReference type="Proteomes" id="UP000000483"/>
    </source>
</evidence>
<dbReference type="GO" id="GO:0004125">
    <property type="term" value="F:L-seryl-tRNA(Sec) selenium transferase activity"/>
    <property type="evidence" value="ECO:0007669"/>
    <property type="project" value="UniProtKB-UniRule"/>
</dbReference>
<keyword evidence="3 8" id="KW-0808">Transferase</keyword>
<evidence type="ECO:0000256" key="8">
    <source>
        <dbReference type="HAMAP-Rule" id="MF_00423"/>
    </source>
</evidence>
<dbReference type="Pfam" id="PF12390">
    <property type="entry name" value="Se-cys_synth_N"/>
    <property type="match status" value="1"/>
</dbReference>
<dbReference type="KEGG" id="dao:Desac_0920"/>
<keyword evidence="2 8" id="KW-0963">Cytoplasm</keyword>
<dbReference type="InterPro" id="IPR015421">
    <property type="entry name" value="PyrdxlP-dep_Trfase_major"/>
</dbReference>
<feature type="domain" description="L-seryl-tRNA selenium transferase N-terminal" evidence="10">
    <location>
        <begin position="9"/>
        <end position="48"/>
    </location>
</feature>
<keyword evidence="5 8" id="KW-0648">Protein biosynthesis</keyword>
<evidence type="ECO:0000256" key="7">
    <source>
        <dbReference type="ARBA" id="ARBA00044507"/>
    </source>
</evidence>
<evidence type="ECO:0000256" key="9">
    <source>
        <dbReference type="PIRSR" id="PIRSR618319-50"/>
    </source>
</evidence>
<dbReference type="GO" id="GO:0001514">
    <property type="term" value="P:selenocysteine incorporation"/>
    <property type="evidence" value="ECO:0007669"/>
    <property type="project" value="UniProtKB-UniRule"/>
</dbReference>
<evidence type="ECO:0000256" key="3">
    <source>
        <dbReference type="ARBA" id="ARBA00022679"/>
    </source>
</evidence>
<accession>F2NH20</accession>
<dbReference type="Gene3D" id="3.40.640.10">
    <property type="entry name" value="Type I PLP-dependent aspartate aminotransferase-like (Major domain)"/>
    <property type="match status" value="1"/>
</dbReference>
<reference evidence="11 12" key="1">
    <citation type="journal article" date="2011" name="Stand. Genomic Sci.">
        <title>Complete genome sequence of the acetate-degrading sulfate reducer Desulfobacca acetoxidans type strain (ASRB2).</title>
        <authorList>
            <person name="Goker M."/>
            <person name="Teshima H."/>
            <person name="Lapidus A."/>
            <person name="Nolan M."/>
            <person name="Lucas S."/>
            <person name="Hammon N."/>
            <person name="Deshpande S."/>
            <person name="Cheng J.F."/>
            <person name="Tapia R."/>
            <person name="Han C."/>
            <person name="Goodwin L."/>
            <person name="Pitluck S."/>
            <person name="Huntemann M."/>
            <person name="Liolios K."/>
            <person name="Ivanova N."/>
            <person name="Pagani I."/>
            <person name="Mavromatis K."/>
            <person name="Ovchinikova G."/>
            <person name="Pati A."/>
            <person name="Chen A."/>
            <person name="Palaniappan K."/>
            <person name="Land M."/>
            <person name="Hauser L."/>
            <person name="Brambilla E.M."/>
            <person name="Rohde M."/>
            <person name="Spring S."/>
            <person name="Detter J.C."/>
            <person name="Woyke T."/>
            <person name="Bristow J."/>
            <person name="Eisen J.A."/>
            <person name="Markowitz V."/>
            <person name="Hugenholtz P."/>
            <person name="Kyrpides N.C."/>
            <person name="Klenk H.P."/>
        </authorList>
    </citation>
    <scope>NUCLEOTIDE SEQUENCE [LARGE SCALE GENOMIC DNA]</scope>
    <source>
        <strain evidence="12">ATCC 700848 / DSM 11109 / ASRB2</strain>
    </source>
</reference>
<keyword evidence="4 8" id="KW-0663">Pyridoxal phosphate</keyword>
<sequence>MDEQRQRLLRQLPAVEELLLYFQEHPYPQAFPRPLLTKAIRRVLTDYRQQLLESPAAVLPARLSETELIKRVEDVVEELQRPCLRRVVNATGVIIHTNLGRSPLPGAAIQQMLEVAGHYSNLEYHLKEGRRGSRHDHLEKLLRELTGAEAALIVNNNAGAVLLMLNTLAQGREVIVSRGQLVEIGGSFRMPDVMRASGAILREVGTTNKTHLFDYEQAISSETALLLKVHTSNFRITGFTKEVPLADLVALGEKYHLPVAEDLGSGCFLDLSRHGIDREPSVLEALGQKVNLVVFSGDKLLGGPQAGIALGNRQYVEQLKRNPLTRALRPDKLTLAGLEATLRLYRDEQEAVQAIPTLRMITKPLAAINRQALNLARRLRRRLPPPFRVNLWPSIARVGGGALPQVELPSRALSLEHPDWPPHRLEQALRQAQPPIIARLEQQRLLLDLRTILPEDEPLVVAVLAEILAPEA</sequence>
<dbReference type="GO" id="GO:0001717">
    <property type="term" value="P:conversion of seryl-tRNAsec to selenocys-tRNAsec"/>
    <property type="evidence" value="ECO:0007669"/>
    <property type="project" value="UniProtKB-UniRule"/>
</dbReference>
<name>F2NH20_DESAR</name>
<comment type="similarity">
    <text evidence="7 8">Belongs to the SelA family.</text>
</comment>
<dbReference type="EMBL" id="CP002629">
    <property type="protein sequence ID" value="AEB08791.1"/>
    <property type="molecule type" value="Genomic_DNA"/>
</dbReference>
<dbReference type="InterPro" id="IPR018319">
    <property type="entry name" value="SelA-like"/>
</dbReference>
<dbReference type="HAMAP" id="MF_00423">
    <property type="entry name" value="SelA"/>
    <property type="match status" value="1"/>
</dbReference>
<dbReference type="HOGENOM" id="CLU_038142_1_0_7"/>